<gene>
    <name evidence="1" type="ORF">JCM19314_3191</name>
</gene>
<evidence type="ECO:0000313" key="2">
    <source>
        <dbReference type="Proteomes" id="UP000029226"/>
    </source>
</evidence>
<name>A0A090Q833_NONUL</name>
<dbReference type="Proteomes" id="UP000029226">
    <property type="component" value="Unassembled WGS sequence"/>
</dbReference>
<proteinExistence type="predicted"/>
<organism evidence="1 2">
    <name type="scientific">Nonlabens ulvanivorans</name>
    <name type="common">Persicivirga ulvanivorans</name>
    <dbReference type="NCBI Taxonomy" id="906888"/>
    <lineage>
        <taxon>Bacteria</taxon>
        <taxon>Pseudomonadati</taxon>
        <taxon>Bacteroidota</taxon>
        <taxon>Flavobacteriia</taxon>
        <taxon>Flavobacteriales</taxon>
        <taxon>Flavobacteriaceae</taxon>
        <taxon>Nonlabens</taxon>
    </lineage>
</organism>
<dbReference type="AlphaFoldDB" id="A0A090Q833"/>
<comment type="caution">
    <text evidence="1">The sequence shown here is derived from an EMBL/GenBank/DDBJ whole genome shotgun (WGS) entry which is preliminary data.</text>
</comment>
<accession>A0A090Q833</accession>
<protein>
    <submittedName>
        <fullName evidence="1">Uncharacterized protein</fullName>
    </submittedName>
</protein>
<evidence type="ECO:0000313" key="1">
    <source>
        <dbReference type="EMBL" id="GAK99160.1"/>
    </source>
</evidence>
<sequence>MSIMLESNIKILWHDGKQWHTSPYHYYPNRKPDTNATLFYNNCMMTLDFLYETKALELEFNDGKIVNILEEFIQRHGKSITIRDGEKNTYSPSTDTITFFDTDGAMFRKNLRKPWSKHNTGRVSSASLLGHEFIHAYHEQFTPQEYIKRKSKKILGWKVKFPHFPNQEEILVTKNLGNQVIKKLGEDEREHYKRNYYPTISPITTEPMRLDEEVV</sequence>
<dbReference type="EMBL" id="BBMM01000001">
    <property type="protein sequence ID" value="GAK99160.1"/>
    <property type="molecule type" value="Genomic_DNA"/>
</dbReference>
<reference evidence="1 2" key="1">
    <citation type="journal article" date="2014" name="Genome Announc.">
        <title>Draft Genome Sequences of Marine Flavobacterium Nonlabens Strains NR17, NR24, NR27, NR32, NR33, and Ara13.</title>
        <authorList>
            <person name="Nakanishi M."/>
            <person name="Meirelles P."/>
            <person name="Suzuki R."/>
            <person name="Takatani N."/>
            <person name="Mino S."/>
            <person name="Suda W."/>
            <person name="Oshima K."/>
            <person name="Hattori M."/>
            <person name="Ohkuma M."/>
            <person name="Hosokawa M."/>
            <person name="Miyashita K."/>
            <person name="Thompson F.L."/>
            <person name="Niwa A."/>
            <person name="Sawabe T."/>
            <person name="Sawabe T."/>
        </authorList>
    </citation>
    <scope>NUCLEOTIDE SEQUENCE [LARGE SCALE GENOMIC DNA]</scope>
    <source>
        <strain evidence="2">JCM19314</strain>
    </source>
</reference>